<keyword evidence="7" id="KW-0472">Membrane</keyword>
<proteinExistence type="inferred from homology"/>
<keyword evidence="7" id="KW-0926">Vacuole</keyword>
<name>A0A1E4RG85_9ASCO</name>
<dbReference type="GO" id="GO:0019901">
    <property type="term" value="F:protein kinase binding"/>
    <property type="evidence" value="ECO:0007669"/>
    <property type="project" value="TreeGrafter"/>
</dbReference>
<comment type="function">
    <text evidence="7">Involved in cytoplasm to vacuole transport (Cvt), pexophagy, mitophagy and nucleophagy. Recruits mitochondria for their selective degradation via autophagy (mitophagy) during starvation. Works as scaffold proteins that recruit ATG proteins to the pre-autophagosome (PAS), the site of vesicle/autophagosome formation. Required for the Cvt vesicles completion.</text>
</comment>
<dbReference type="GO" id="GO:0034045">
    <property type="term" value="C:phagophore assembly site membrane"/>
    <property type="evidence" value="ECO:0007669"/>
    <property type="project" value="UniProtKB-SubCell"/>
</dbReference>
<dbReference type="InterPro" id="IPR019460">
    <property type="entry name" value="Atg11_C"/>
</dbReference>
<dbReference type="GO" id="GO:0034727">
    <property type="term" value="P:piecemeal microautophagy of the nucleus"/>
    <property type="evidence" value="ECO:0007669"/>
    <property type="project" value="TreeGrafter"/>
</dbReference>
<comment type="similarity">
    <text evidence="1 7">Belongs to the ATG11 family.</text>
</comment>
<feature type="coiled-coil region" evidence="8">
    <location>
        <begin position="680"/>
        <end position="861"/>
    </location>
</feature>
<evidence type="ECO:0000256" key="5">
    <source>
        <dbReference type="ARBA" id="ARBA00023006"/>
    </source>
</evidence>
<dbReference type="Pfam" id="PF10377">
    <property type="entry name" value="ATG11"/>
    <property type="match status" value="1"/>
</dbReference>
<organism evidence="12 13">
    <name type="scientific">Hyphopichia burtonii NRRL Y-1933</name>
    <dbReference type="NCBI Taxonomy" id="984485"/>
    <lineage>
        <taxon>Eukaryota</taxon>
        <taxon>Fungi</taxon>
        <taxon>Dikarya</taxon>
        <taxon>Ascomycota</taxon>
        <taxon>Saccharomycotina</taxon>
        <taxon>Pichiomycetes</taxon>
        <taxon>Debaryomycetaceae</taxon>
        <taxon>Hyphopichia</taxon>
    </lineage>
</organism>
<dbReference type="InterPro" id="IPR040040">
    <property type="entry name" value="ATG11"/>
</dbReference>
<evidence type="ECO:0000259" key="11">
    <source>
        <dbReference type="Pfam" id="PF10377"/>
    </source>
</evidence>
<dbReference type="GO" id="GO:0060090">
    <property type="term" value="F:molecular adaptor activity"/>
    <property type="evidence" value="ECO:0007669"/>
    <property type="project" value="TreeGrafter"/>
</dbReference>
<evidence type="ECO:0000256" key="9">
    <source>
        <dbReference type="SAM" id="MobiDB-lite"/>
    </source>
</evidence>
<keyword evidence="3 7" id="KW-0813">Transport</keyword>
<feature type="region of interest" description="Disordered" evidence="9">
    <location>
        <begin position="626"/>
        <end position="645"/>
    </location>
</feature>
<dbReference type="PANTHER" id="PTHR13222">
    <property type="entry name" value="RB1-INDUCIBLE COILED-COIL"/>
    <property type="match status" value="1"/>
</dbReference>
<dbReference type="GO" id="GO:0015031">
    <property type="term" value="P:protein transport"/>
    <property type="evidence" value="ECO:0007669"/>
    <property type="project" value="UniProtKB-KW"/>
</dbReference>
<protein>
    <recommendedName>
        <fullName evidence="2 7">Autophagy-related protein 11</fullName>
    </recommendedName>
</protein>
<dbReference type="OrthoDB" id="447953at2759"/>
<comment type="subcellular location">
    <subcellularLocation>
        <location evidence="7">Preautophagosomal structure membrane</location>
        <topology evidence="7">Peripheral membrane protein</topology>
    </subcellularLocation>
    <subcellularLocation>
        <location evidence="7">Vacuole membrane</location>
        <topology evidence="7">Peripheral membrane protein</topology>
    </subcellularLocation>
    <text evidence="7">During pexophagy, accumulates in the vacuolar membrane region, where the peroxisomes contact the vacuole.</text>
</comment>
<dbReference type="STRING" id="984485.A0A1E4RG85"/>
<dbReference type="EMBL" id="KV454542">
    <property type="protein sequence ID" value="ODV66274.1"/>
    <property type="molecule type" value="Genomic_DNA"/>
</dbReference>
<evidence type="ECO:0000259" key="10">
    <source>
        <dbReference type="Pfam" id="PF04108"/>
    </source>
</evidence>
<dbReference type="GO" id="GO:1990316">
    <property type="term" value="C:Atg1/ULK1 kinase complex"/>
    <property type="evidence" value="ECO:0007669"/>
    <property type="project" value="TreeGrafter"/>
</dbReference>
<keyword evidence="5 7" id="KW-0072">Autophagy</keyword>
<dbReference type="GO" id="GO:0005774">
    <property type="term" value="C:vacuolar membrane"/>
    <property type="evidence" value="ECO:0007669"/>
    <property type="project" value="UniProtKB-SubCell"/>
</dbReference>
<comment type="subunit">
    <text evidence="7">Homodimer.</text>
</comment>
<dbReference type="GO" id="GO:0000045">
    <property type="term" value="P:autophagosome assembly"/>
    <property type="evidence" value="ECO:0007669"/>
    <property type="project" value="UniProtKB-UniRule"/>
</dbReference>
<dbReference type="InterPro" id="IPR045326">
    <property type="entry name" value="ATG17-like_dom"/>
</dbReference>
<evidence type="ECO:0000313" key="12">
    <source>
        <dbReference type="EMBL" id="ODV66274.1"/>
    </source>
</evidence>
<evidence type="ECO:0000256" key="1">
    <source>
        <dbReference type="ARBA" id="ARBA00009729"/>
    </source>
</evidence>
<dbReference type="GO" id="GO:0000422">
    <property type="term" value="P:autophagy of mitochondrion"/>
    <property type="evidence" value="ECO:0007669"/>
    <property type="project" value="TreeGrafter"/>
</dbReference>
<reference evidence="13" key="1">
    <citation type="submission" date="2016-05" db="EMBL/GenBank/DDBJ databases">
        <title>Comparative genomics of biotechnologically important yeasts.</title>
        <authorList>
            <consortium name="DOE Joint Genome Institute"/>
            <person name="Riley R."/>
            <person name="Haridas S."/>
            <person name="Wolfe K.H."/>
            <person name="Lopes M.R."/>
            <person name="Hittinger C.T."/>
            <person name="Goker M."/>
            <person name="Salamov A."/>
            <person name="Wisecaver J."/>
            <person name="Long T.M."/>
            <person name="Aerts A.L."/>
            <person name="Barry K."/>
            <person name="Choi C."/>
            <person name="Clum A."/>
            <person name="Coughlan A.Y."/>
            <person name="Deshpande S."/>
            <person name="Douglass A.P."/>
            <person name="Hanson S.J."/>
            <person name="Klenk H.-P."/>
            <person name="Labutti K."/>
            <person name="Lapidus A."/>
            <person name="Lindquist E."/>
            <person name="Lipzen A."/>
            <person name="Meier-Kolthoff J.P."/>
            <person name="Ohm R.A."/>
            <person name="Otillar R.P."/>
            <person name="Pangilinan J."/>
            <person name="Peng Y."/>
            <person name="Rokas A."/>
            <person name="Rosa C.A."/>
            <person name="Scheuner C."/>
            <person name="Sibirny A.A."/>
            <person name="Slot J.C."/>
            <person name="Stielow J.B."/>
            <person name="Sun H."/>
            <person name="Kurtzman C.P."/>
            <person name="Blackwell M."/>
            <person name="Grigoriev I.V."/>
            <person name="Jeffries T.W."/>
        </authorList>
    </citation>
    <scope>NUCLEOTIDE SEQUENCE [LARGE SCALE GENOMIC DNA]</scope>
    <source>
        <strain evidence="13">NRRL Y-1933</strain>
    </source>
</reference>
<evidence type="ECO:0000256" key="8">
    <source>
        <dbReference type="SAM" id="Coils"/>
    </source>
</evidence>
<dbReference type="GO" id="GO:0061709">
    <property type="term" value="P:reticulophagy"/>
    <property type="evidence" value="ECO:0007669"/>
    <property type="project" value="TreeGrafter"/>
</dbReference>
<dbReference type="RefSeq" id="XP_020075341.1">
    <property type="nucleotide sequence ID" value="XM_020219337.1"/>
</dbReference>
<feature type="domain" description="Autophagy protein ATG17-like" evidence="10">
    <location>
        <begin position="132"/>
        <end position="475"/>
    </location>
</feature>
<dbReference type="GO" id="GO:1903599">
    <property type="term" value="P:positive regulation of autophagy of mitochondrion"/>
    <property type="evidence" value="ECO:0007669"/>
    <property type="project" value="UniProtKB-UniRule"/>
</dbReference>
<dbReference type="Pfam" id="PF04108">
    <property type="entry name" value="ATG17_like"/>
    <property type="match status" value="1"/>
</dbReference>
<dbReference type="Proteomes" id="UP000095085">
    <property type="component" value="Unassembled WGS sequence"/>
</dbReference>
<gene>
    <name evidence="12" type="ORF">HYPBUDRAFT_125482</name>
</gene>
<keyword evidence="6 8" id="KW-0175">Coiled coil</keyword>
<evidence type="ECO:0000256" key="2">
    <source>
        <dbReference type="ARBA" id="ARBA00013804"/>
    </source>
</evidence>
<feature type="domain" description="Autophagy-related protein 11 C-terminal" evidence="11">
    <location>
        <begin position="1054"/>
        <end position="1191"/>
    </location>
</feature>
<keyword evidence="4 7" id="KW-0653">Protein transport</keyword>
<sequence>MLSANAILPALLSYLTVHNSHNGDSIRIPKPIRFHTLPHFKEYLLESFTQYIAGDVENLFLLTSFGIKLNFNMIDELSDVYVFDKRLFSLDFEKSILKSYLGQNESDLQILIPKESLISQVSPHHNIKKMTSNLKINEGWSKAILQNCFSIDEHIKSIIKQINTIFKSLNIIFQFGTNFVSGVEKNFNHYFSYIKLLSMKTLHKSWQEYYKTLKSFPKFSFKSGEQITLHEYLGYEILQEKSDFIKNTLPLVVNKFNEMSGSINNINDVKIDIDSKIENLRNDSILIFKDYEVSNALIINETIELSKDISKDLENLQTSNLNSLTDIYNDHGKFKSPKLFKNASYLYDFLQKSYEFKLKLVHQCLSIFQTIATLQMRVVNIKSDIKLLTAPTSNSDNQVSYETINKIKSAEDYLSLTIDLPLLFGFIIIENRRQFEWSDFYSKGIVNTISEQLSIIIDHEKQFQKLWLKKFNNFINFITANNSEILLPTIDVTLLNNRKSNLLGFELEREDILNYINLIKDYNSPSSTKFIEILEKNFKDLVKSTDNMQQVTKLVTSLSSYTSPNSNQLESSKVRINDDVDLDVVKGLKNRIKKLENLLHQQQYKNISNWPVIKSQDKADNTKMSLIVDPNMKPKNQKSSSNDPTLLLQRRHTSSSPRLNGLQESKFLDASTTIDKHLDNIRLRKENSELLEHNNKLMKKKQSDDELIKDLRDEIFSIKTQDENYRNEINNTLLQKDAEISHLKESLDKLTRDKDDEIANLKKQLLDKDKTIRNLKPLSEDNKQIDELKSKVNNLTTELNDSNNMKIDLLSNMSAKESEFVQERNIFDNEIKSLKAKYDELQDDYENLMELTQAKEKHNQNIIDELDNVIVDLFKKIKVLVDNNFEFFLEFCFVLESMGLLLVKQIDETSNKNEFKIIRVKGLKSKKGNQNEEDSSIIQQETKIHSKILDEITSAKTWCDSITSEDLLNVEESAAVKSLSTTRSGVNETESDDDYNRSIEISQKLISTFNDFFTTTCNPFDEFIRIISFKDSVHLKSQEAVSEDDPVNHKFFLNAISKRFRDVEGFAKKLTKENKSKIMEMNKLLNKTNSKITINNFQKGDLVLFLPTRIERGSEFTQVKENEIQPWAAFNIGAPHYFLKMDQDISHREWMVGKVANIKESNVTHENLNDKEANPFQLSVGVTWFLIEAEETTN</sequence>
<accession>A0A1E4RG85</accession>
<dbReference type="AlphaFoldDB" id="A0A1E4RG85"/>
<dbReference type="PANTHER" id="PTHR13222:SF1">
    <property type="entry name" value="RB1-INDUCIBLE COILED-COIL PROTEIN 1"/>
    <property type="match status" value="1"/>
</dbReference>
<dbReference type="GeneID" id="30993887"/>
<evidence type="ECO:0000256" key="3">
    <source>
        <dbReference type="ARBA" id="ARBA00022448"/>
    </source>
</evidence>
<evidence type="ECO:0000256" key="7">
    <source>
        <dbReference type="RuleBase" id="RU367075"/>
    </source>
</evidence>
<dbReference type="GO" id="GO:0034517">
    <property type="term" value="P:ribophagy"/>
    <property type="evidence" value="ECO:0007669"/>
    <property type="project" value="TreeGrafter"/>
</dbReference>
<evidence type="ECO:0000256" key="6">
    <source>
        <dbReference type="ARBA" id="ARBA00023054"/>
    </source>
</evidence>
<evidence type="ECO:0000256" key="4">
    <source>
        <dbReference type="ARBA" id="ARBA00022927"/>
    </source>
</evidence>
<evidence type="ECO:0000313" key="13">
    <source>
        <dbReference type="Proteomes" id="UP000095085"/>
    </source>
</evidence>
<keyword evidence="13" id="KW-1185">Reference proteome</keyword>